<feature type="transmembrane region" description="Helical" evidence="14">
    <location>
        <begin position="380"/>
        <end position="408"/>
    </location>
</feature>
<feature type="domain" description="Beta-catenin-like protein 1 N-terminal" evidence="15">
    <location>
        <begin position="49"/>
        <end position="345"/>
    </location>
</feature>
<evidence type="ECO:0000256" key="6">
    <source>
        <dbReference type="ARBA" id="ARBA00022737"/>
    </source>
</evidence>
<sequence>MEDHHKRKRDGSPAENGGGGVDLSLLEAVERSQNGGAEALDARAVKKLVNTAVADLVCERTKLLRWLLGRIKVREFDANKQYASEILAILLQNSAANQKRLGQMNGVDGILQAVAMYKSRDPKSSDEEEMLENLFDCLCCLLMPAENKERFLKSEGVELMIIIMKQKKSAYGSAIRALDFAMTKYPPACERFVDVLGLKTAFAAFMVSKKNKKESYQEELEERIISLIASLFGGIVRGSRRDRLLSKFVENECEKIDRLMELYMRYSDRVKAETERLDQLELDDLEMDDDERYNRKLEAGLYTLQLIAVILGHLWSSEHLRMRARIELLLKQHKLTKEDVKDILQDALLASARIAASSKRNLNSQLLFKGVLSEREKMGFFSLFLVASMPIVQVLLIGLLGAFLASGYSNILTVGARKDMNKVVFAVFTPSLMFANLAKTVTLQDAISWWFMPINIGIIFLAGGLLGWAAVKILRPPQHLGGLVIASCSAGNLGNLLLIIVPAVCDEDGNPFGGERSICSARGLSYASFSMALGGFYIWTHTYSLMKRAGKLYHRNLLRNNLVQEIEHKDSFANGDSGKAENGEAAVDQEALIPTAEKPDDESQQNQLALPLLSSDSSFMGSKKNFWDKLKEGTHQIVEELLAPPTVSAVYHRFHCWATPWLKSLFIGDAAPLRVIQDSIKLLGDGTIPCITLILGGNLTQGLRKSVIRPVEIAAIILVRYLILPVIGVAVVKAAYEIGFLPQDPLYRYVLMIQFTLPPAMNIGTMAQLYDVGQEECSVIFLWTYLVAGVALTAWSTVFMWILS</sequence>
<dbReference type="PANTHER" id="PTHR31651">
    <property type="match status" value="1"/>
</dbReference>
<dbReference type="GO" id="GO:0009734">
    <property type="term" value="P:auxin-activated signaling pathway"/>
    <property type="evidence" value="ECO:0007669"/>
    <property type="project" value="UniProtKB-KW"/>
</dbReference>
<comment type="similarity">
    <text evidence="13">Belongs to the auxin efflux carrier (TC 2.A.69.2) family.</text>
</comment>
<comment type="subcellular location">
    <subcellularLocation>
        <location evidence="2">Endoplasmic reticulum membrane</location>
        <topology evidence="2">Multi-pass membrane protein</topology>
    </subcellularLocation>
    <subcellularLocation>
        <location evidence="1">Nucleus</location>
    </subcellularLocation>
</comment>
<evidence type="ECO:0000256" key="4">
    <source>
        <dbReference type="ARBA" id="ARBA00022553"/>
    </source>
</evidence>
<dbReference type="InterPro" id="IPR016024">
    <property type="entry name" value="ARM-type_fold"/>
</dbReference>
<evidence type="ECO:0000256" key="1">
    <source>
        <dbReference type="ARBA" id="ARBA00004123"/>
    </source>
</evidence>
<dbReference type="Pfam" id="PF08216">
    <property type="entry name" value="CTNNBL"/>
    <property type="match status" value="1"/>
</dbReference>
<gene>
    <name evidence="16" type="ORF">CB5_LOCUS13872</name>
</gene>
<dbReference type="AlphaFoldDB" id="A0A6V7PIJ4"/>
<keyword evidence="5 14" id="KW-0812">Transmembrane</keyword>
<dbReference type="EMBL" id="LR862148">
    <property type="protein sequence ID" value="CAD1830661.1"/>
    <property type="molecule type" value="Genomic_DNA"/>
</dbReference>
<evidence type="ECO:0000256" key="8">
    <source>
        <dbReference type="ARBA" id="ARBA00023054"/>
    </source>
</evidence>
<feature type="transmembrane region" description="Helical" evidence="14">
    <location>
        <begin position="450"/>
        <end position="471"/>
    </location>
</feature>
<reference evidence="16" key="1">
    <citation type="submission" date="2020-07" db="EMBL/GenBank/DDBJ databases">
        <authorList>
            <person name="Lin J."/>
        </authorList>
    </citation>
    <scope>NUCLEOTIDE SEQUENCE</scope>
</reference>
<feature type="transmembrane region" description="Helical" evidence="14">
    <location>
        <begin position="713"/>
        <end position="734"/>
    </location>
</feature>
<feature type="transmembrane region" description="Helical" evidence="14">
    <location>
        <begin position="483"/>
        <end position="504"/>
    </location>
</feature>
<keyword evidence="11" id="KW-0927">Auxin signaling pathway</keyword>
<feature type="transmembrane region" description="Helical" evidence="14">
    <location>
        <begin position="779"/>
        <end position="803"/>
    </location>
</feature>
<proteinExistence type="inferred from homology"/>
<feature type="transmembrane region" description="Helical" evidence="14">
    <location>
        <begin position="746"/>
        <end position="767"/>
    </location>
</feature>
<evidence type="ECO:0000313" key="16">
    <source>
        <dbReference type="EMBL" id="CAD1830661.1"/>
    </source>
</evidence>
<keyword evidence="6" id="KW-0677">Repeat</keyword>
<evidence type="ECO:0000256" key="11">
    <source>
        <dbReference type="ARBA" id="ARBA00023294"/>
    </source>
</evidence>
<evidence type="ECO:0000259" key="15">
    <source>
        <dbReference type="Pfam" id="PF08216"/>
    </source>
</evidence>
<dbReference type="GO" id="GO:0010467">
    <property type="term" value="P:gene expression"/>
    <property type="evidence" value="ECO:0007669"/>
    <property type="project" value="UniProtKB-ARBA"/>
</dbReference>
<evidence type="ECO:0000256" key="12">
    <source>
        <dbReference type="ARBA" id="ARBA00025100"/>
    </source>
</evidence>
<evidence type="ECO:0000256" key="10">
    <source>
        <dbReference type="ARBA" id="ARBA00023242"/>
    </source>
</evidence>
<dbReference type="FunFam" id="1.25.10.10:FF:001136">
    <property type="entry name" value="Beta-catenin-like protein 1"/>
    <property type="match status" value="1"/>
</dbReference>
<keyword evidence="4" id="KW-0597">Phosphoprotein</keyword>
<evidence type="ECO:0000256" key="7">
    <source>
        <dbReference type="ARBA" id="ARBA00022989"/>
    </source>
</evidence>
<evidence type="ECO:0000256" key="9">
    <source>
        <dbReference type="ARBA" id="ARBA00023136"/>
    </source>
</evidence>
<evidence type="ECO:0000256" key="5">
    <source>
        <dbReference type="ARBA" id="ARBA00022692"/>
    </source>
</evidence>
<name>A0A6V7PIJ4_ANACO</name>
<evidence type="ECO:0000256" key="14">
    <source>
        <dbReference type="SAM" id="Phobius"/>
    </source>
</evidence>
<dbReference type="Pfam" id="PF03547">
    <property type="entry name" value="Mem_trans"/>
    <property type="match status" value="1"/>
</dbReference>
<dbReference type="GO" id="GO:0080162">
    <property type="term" value="P:endoplasmic reticulum to cytosol auxin transport"/>
    <property type="evidence" value="ECO:0007669"/>
    <property type="project" value="InterPro"/>
</dbReference>
<keyword evidence="3" id="KW-0813">Transport</keyword>
<accession>A0A6V7PIJ4</accession>
<dbReference type="GO" id="GO:0005634">
    <property type="term" value="C:nucleus"/>
    <property type="evidence" value="ECO:0007669"/>
    <property type="project" value="UniProtKB-SubCell"/>
</dbReference>
<dbReference type="PANTHER" id="PTHR31651:SF3">
    <property type="entry name" value="PROTEIN PIN-LIKES 7"/>
    <property type="match status" value="1"/>
</dbReference>
<keyword evidence="10" id="KW-0539">Nucleus</keyword>
<feature type="transmembrane region" description="Helical" evidence="14">
    <location>
        <begin position="524"/>
        <end position="546"/>
    </location>
</feature>
<evidence type="ECO:0000256" key="3">
    <source>
        <dbReference type="ARBA" id="ARBA00022448"/>
    </source>
</evidence>
<comment type="function">
    <text evidence="12">Involved in cellular auxin homeostasis by regulating auxin metabolism. Regulates intracellular auxin accumulation at the endoplasmic reticulum and thus auxin availability for nuclear auxin signaling.</text>
</comment>
<dbReference type="InterPro" id="IPR011989">
    <property type="entry name" value="ARM-like"/>
</dbReference>
<dbReference type="SUPFAM" id="SSF48371">
    <property type="entry name" value="ARM repeat"/>
    <property type="match status" value="1"/>
</dbReference>
<protein>
    <recommendedName>
        <fullName evidence="15">Beta-catenin-like protein 1 N-terminal domain-containing protein</fullName>
    </recommendedName>
</protein>
<dbReference type="Gene3D" id="1.25.10.10">
    <property type="entry name" value="Leucine-rich Repeat Variant"/>
    <property type="match status" value="1"/>
</dbReference>
<feature type="transmembrane region" description="Helical" evidence="14">
    <location>
        <begin position="420"/>
        <end position="438"/>
    </location>
</feature>
<evidence type="ECO:0000256" key="13">
    <source>
        <dbReference type="ARBA" id="ARBA00025752"/>
    </source>
</evidence>
<evidence type="ECO:0000256" key="2">
    <source>
        <dbReference type="ARBA" id="ARBA00004477"/>
    </source>
</evidence>
<dbReference type="InterPro" id="IPR004776">
    <property type="entry name" value="Mem_transp_PIN-like"/>
</dbReference>
<organism evidence="16">
    <name type="scientific">Ananas comosus var. bracteatus</name>
    <name type="common">red pineapple</name>
    <dbReference type="NCBI Taxonomy" id="296719"/>
    <lineage>
        <taxon>Eukaryota</taxon>
        <taxon>Viridiplantae</taxon>
        <taxon>Streptophyta</taxon>
        <taxon>Embryophyta</taxon>
        <taxon>Tracheophyta</taxon>
        <taxon>Spermatophyta</taxon>
        <taxon>Magnoliopsida</taxon>
        <taxon>Liliopsida</taxon>
        <taxon>Poales</taxon>
        <taxon>Bromeliaceae</taxon>
        <taxon>Bromelioideae</taxon>
        <taxon>Ananas</taxon>
    </lineage>
</organism>
<keyword evidence="9 14" id="KW-0472">Membrane</keyword>
<keyword evidence="8" id="KW-0175">Coiled coil</keyword>
<keyword evidence="7 14" id="KW-1133">Transmembrane helix</keyword>
<dbReference type="InterPro" id="IPR013180">
    <property type="entry name" value="CTNNBL1_N"/>
</dbReference>
<dbReference type="InterPro" id="IPR045033">
    <property type="entry name" value="PILS1/3/4/5/7"/>
</dbReference>
<dbReference type="GO" id="GO:0005789">
    <property type="term" value="C:endoplasmic reticulum membrane"/>
    <property type="evidence" value="ECO:0007669"/>
    <property type="project" value="UniProtKB-SubCell"/>
</dbReference>